<dbReference type="PRINTS" id="PR00081">
    <property type="entry name" value="GDHRDH"/>
</dbReference>
<evidence type="ECO:0000256" key="2">
    <source>
        <dbReference type="ARBA" id="ARBA00023002"/>
    </source>
</evidence>
<dbReference type="EMBL" id="JAUSUL010000002">
    <property type="protein sequence ID" value="MDQ0315606.1"/>
    <property type="molecule type" value="Genomic_DNA"/>
</dbReference>
<dbReference type="CDD" id="cd05233">
    <property type="entry name" value="SDR_c"/>
    <property type="match status" value="1"/>
</dbReference>
<accession>A0AAE3VPY7</accession>
<dbReference type="SUPFAM" id="SSF51735">
    <property type="entry name" value="NAD(P)-binding Rossmann-fold domains"/>
    <property type="match status" value="1"/>
</dbReference>
<keyword evidence="4" id="KW-1185">Reference proteome</keyword>
<reference evidence="3" key="1">
    <citation type="submission" date="2023-07" db="EMBL/GenBank/DDBJ databases">
        <title>Genomic Encyclopedia of Type Strains, Phase IV (KMG-IV): sequencing the most valuable type-strain genomes for metagenomic binning, comparative biology and taxonomic classification.</title>
        <authorList>
            <person name="Goeker M."/>
        </authorList>
    </citation>
    <scope>NUCLEOTIDE SEQUENCE</scope>
    <source>
        <strain evidence="3">DSM 21202</strain>
    </source>
</reference>
<dbReference type="InterPro" id="IPR002347">
    <property type="entry name" value="SDR_fam"/>
</dbReference>
<dbReference type="AlphaFoldDB" id="A0AAE3VPY7"/>
<gene>
    <name evidence="3" type="ORF">J2S73_002063</name>
</gene>
<dbReference type="GO" id="GO:0016491">
    <property type="term" value="F:oxidoreductase activity"/>
    <property type="evidence" value="ECO:0007669"/>
    <property type="project" value="UniProtKB-KW"/>
</dbReference>
<dbReference type="PANTHER" id="PTHR44196:SF4">
    <property type="entry name" value="SHORT CHAIN DEHYDROGENASE"/>
    <property type="match status" value="1"/>
</dbReference>
<dbReference type="GO" id="GO:0016020">
    <property type="term" value="C:membrane"/>
    <property type="evidence" value="ECO:0007669"/>
    <property type="project" value="TreeGrafter"/>
</dbReference>
<evidence type="ECO:0000313" key="4">
    <source>
        <dbReference type="Proteomes" id="UP001229244"/>
    </source>
</evidence>
<dbReference type="Pfam" id="PF00106">
    <property type="entry name" value="adh_short"/>
    <property type="match status" value="1"/>
</dbReference>
<dbReference type="Proteomes" id="UP001229244">
    <property type="component" value="Unassembled WGS sequence"/>
</dbReference>
<comment type="similarity">
    <text evidence="1">Belongs to the short-chain dehydrogenases/reductases (SDR) family.</text>
</comment>
<dbReference type="RefSeq" id="WP_306885434.1">
    <property type="nucleotide sequence ID" value="NZ_JAUSUL010000002.1"/>
</dbReference>
<dbReference type="Gene3D" id="3.40.50.720">
    <property type="entry name" value="NAD(P)-binding Rossmann-like Domain"/>
    <property type="match status" value="1"/>
</dbReference>
<keyword evidence="2" id="KW-0560">Oxidoreductase</keyword>
<name>A0AAE3VPY7_9HYPH</name>
<protein>
    <submittedName>
        <fullName evidence="3">NAD(P)-dependent dehydrogenase (Short-subunit alcohol dehydrogenase family)</fullName>
    </submittedName>
</protein>
<comment type="caution">
    <text evidence="3">The sequence shown here is derived from an EMBL/GenBank/DDBJ whole genome shotgun (WGS) entry which is preliminary data.</text>
</comment>
<evidence type="ECO:0000313" key="3">
    <source>
        <dbReference type="EMBL" id="MDQ0315606.1"/>
    </source>
</evidence>
<evidence type="ECO:0000256" key="1">
    <source>
        <dbReference type="ARBA" id="ARBA00006484"/>
    </source>
</evidence>
<dbReference type="InterPro" id="IPR036291">
    <property type="entry name" value="NAD(P)-bd_dom_sf"/>
</dbReference>
<organism evidence="3 4">
    <name type="scientific">Amorphus orientalis</name>
    <dbReference type="NCBI Taxonomy" id="649198"/>
    <lineage>
        <taxon>Bacteria</taxon>
        <taxon>Pseudomonadati</taxon>
        <taxon>Pseudomonadota</taxon>
        <taxon>Alphaproteobacteria</taxon>
        <taxon>Hyphomicrobiales</taxon>
        <taxon>Amorphaceae</taxon>
        <taxon>Amorphus</taxon>
    </lineage>
</organism>
<dbReference type="PANTHER" id="PTHR44196">
    <property type="entry name" value="DEHYDROGENASE/REDUCTASE SDR FAMILY MEMBER 7B"/>
    <property type="match status" value="1"/>
</dbReference>
<proteinExistence type="inferred from homology"/>
<sequence>MAGSFAGRVAVVTGATRGIGWSVAEALGAAGAHVVAVGRTVGALEELDDAIQAKGGESATLVPIDVTDYDALDRLGGAIYERFGRLDILVGNAGMLGQLSPMGHIPPKVWDQVIGTNLTANWRLIRSLDPLLRQSEAGRAVFLTSDHAHTAEPFWGALAASKAGLDALVKTYANEIAHTSVRANLVDPGPTRTQFRARAYPGEDPETVAPPSGHAQAILALLTPECDANGETISLARKMADDGVLPSQRTIGLA</sequence>